<dbReference type="KEGG" id="aacx:DEACI_3906"/>
<feature type="domain" description="LarA-like N-terminal" evidence="1">
    <location>
        <begin position="7"/>
        <end position="208"/>
    </location>
</feature>
<dbReference type="Proteomes" id="UP000836597">
    <property type="component" value="Chromosome"/>
</dbReference>
<dbReference type="InterPro" id="IPR048520">
    <property type="entry name" value="LarA_C"/>
</dbReference>
<dbReference type="Proteomes" id="UP001071230">
    <property type="component" value="Unassembled WGS sequence"/>
</dbReference>
<evidence type="ECO:0000259" key="2">
    <source>
        <dbReference type="Pfam" id="PF21113"/>
    </source>
</evidence>
<evidence type="ECO:0000313" key="3">
    <source>
        <dbReference type="EMBL" id="CAA7603083.1"/>
    </source>
</evidence>
<organism evidence="3">
    <name type="scientific">Acididesulfobacillus acetoxydans</name>
    <dbReference type="NCBI Taxonomy" id="1561005"/>
    <lineage>
        <taxon>Bacteria</taxon>
        <taxon>Bacillati</taxon>
        <taxon>Bacillota</taxon>
        <taxon>Clostridia</taxon>
        <taxon>Eubacteriales</taxon>
        <taxon>Peptococcaceae</taxon>
        <taxon>Acididesulfobacillus</taxon>
    </lineage>
</organism>
<dbReference type="EMBL" id="LR746496">
    <property type="protein sequence ID" value="CAA7603083.1"/>
    <property type="molecule type" value="Genomic_DNA"/>
</dbReference>
<gene>
    <name evidence="4" type="ORF">DEACI_0053</name>
    <name evidence="3" type="ORF">DEACI_3906</name>
</gene>
<evidence type="ECO:0000313" key="4">
    <source>
        <dbReference type="EMBL" id="CEJ05679.1"/>
    </source>
</evidence>
<protein>
    <submittedName>
        <fullName evidence="4">Transcriptional regulator</fullName>
    </submittedName>
</protein>
<dbReference type="Pfam" id="PF09861">
    <property type="entry name" value="Lar_N"/>
    <property type="match status" value="1"/>
</dbReference>
<proteinExistence type="predicted"/>
<reference evidence="4" key="1">
    <citation type="submission" date="2014-11" db="EMBL/GenBank/DDBJ databases">
        <authorList>
            <person name="Hornung B.V."/>
        </authorList>
    </citation>
    <scope>NUCLEOTIDE SEQUENCE</scope>
    <source>
        <strain evidence="4">INE</strain>
    </source>
</reference>
<dbReference type="InterPro" id="IPR048068">
    <property type="entry name" value="LarA-like"/>
</dbReference>
<dbReference type="EMBL" id="CDGJ01000002">
    <property type="protein sequence ID" value="CEJ05679.1"/>
    <property type="molecule type" value="Genomic_DNA"/>
</dbReference>
<dbReference type="GO" id="GO:0050043">
    <property type="term" value="F:lactate racemase activity"/>
    <property type="evidence" value="ECO:0007669"/>
    <property type="project" value="InterPro"/>
</dbReference>
<dbReference type="InterPro" id="IPR043166">
    <property type="entry name" value="LarA-like_C"/>
</dbReference>
<dbReference type="PANTHER" id="PTHR33171">
    <property type="entry name" value="LAR_N DOMAIN-CONTAINING PROTEIN"/>
    <property type="match status" value="1"/>
</dbReference>
<dbReference type="Gene3D" id="3.40.50.11440">
    <property type="match status" value="1"/>
</dbReference>
<dbReference type="Gene3D" id="3.90.226.30">
    <property type="match status" value="1"/>
</dbReference>
<accession>A0A8S0VYJ4</accession>
<evidence type="ECO:0000259" key="1">
    <source>
        <dbReference type="Pfam" id="PF09861"/>
    </source>
</evidence>
<reference evidence="3" key="2">
    <citation type="submission" date="2020-01" db="EMBL/GenBank/DDBJ databases">
        <authorList>
            <person name="Hornung B."/>
        </authorList>
    </citation>
    <scope>NUCLEOTIDE SEQUENCE</scope>
    <source>
        <strain evidence="3">PacBioINE</strain>
    </source>
</reference>
<dbReference type="RefSeq" id="WP_240986348.1">
    <property type="nucleotide sequence ID" value="NZ_CDGJ01000002.1"/>
</dbReference>
<dbReference type="InterPro" id="IPR018657">
    <property type="entry name" value="LarA-like_N"/>
</dbReference>
<dbReference type="Pfam" id="PF21113">
    <property type="entry name" value="LarA_C"/>
    <property type="match status" value="1"/>
</dbReference>
<name>A0A8S0VYJ4_9FIRM</name>
<dbReference type="AlphaFoldDB" id="A0A8S0VYJ4"/>
<dbReference type="PANTHER" id="PTHR33171:SF17">
    <property type="entry name" value="LARA-LIKE N-TERMINAL DOMAIN-CONTAINING PROTEIN"/>
    <property type="match status" value="1"/>
</dbReference>
<keyword evidence="5" id="KW-1185">Reference proteome</keyword>
<feature type="domain" description="Lactate racemase C-terminal" evidence="2">
    <location>
        <begin position="271"/>
        <end position="416"/>
    </location>
</feature>
<evidence type="ECO:0000313" key="5">
    <source>
        <dbReference type="Proteomes" id="UP001071230"/>
    </source>
</evidence>
<dbReference type="InterPro" id="IPR047926">
    <property type="entry name" value="Ni_dep_LarA"/>
</dbReference>
<dbReference type="NCBIfam" id="NF033504">
    <property type="entry name" value="Ni_dep_LarA"/>
    <property type="match status" value="1"/>
</dbReference>
<sequence>MLIEVPYGYRKETAVLPDACPCEFIKLYEVGPPASASQQLDRCLQALIGATDLDKLKRSRTVAIAVSDITRPAPSRRILEALLPWLNLYGIRPDNVTVLVGGGLHRPAKREDLDYILGETFLSKIKNIVVHDADDQKMQTFLGYSPLGTPVYVNKFFARADFKIATGVIDAHQFMGFTGGVKGAVIGLGGRPTITANHARLFNPGAEVGHLEDNPARQDLEEIGRIIGVDMVVNVLLNAEKQVIKAVAGHPVQAHRAGVEFARGVLGAEIRPADIVIASAGGFPKDINIYQAQKALTIAAHAVTQGGTIILVAECREGSGEESFEKEMSLYESPQEVVTAFQTKRFTIGPHKAFLWSKALLKARRVILVSENVPADLAKRLMITAVPSLQEAVNLALQYYPGHPSLAVLPNASSLIPTAEVRT</sequence>